<dbReference type="PROSITE" id="PS51257">
    <property type="entry name" value="PROKAR_LIPOPROTEIN"/>
    <property type="match status" value="1"/>
</dbReference>
<evidence type="ECO:0000313" key="2">
    <source>
        <dbReference type="Proteomes" id="UP000002668"/>
    </source>
</evidence>
<dbReference type="HOGENOM" id="CLU_2654935_0_0_1"/>
<accession>E4ZR45</accession>
<organism evidence="2">
    <name type="scientific">Leptosphaeria maculans (strain JN3 / isolate v23.1.3 / race Av1-4-5-6-7-8)</name>
    <name type="common">Blackleg fungus</name>
    <name type="synonym">Phoma lingam</name>
    <dbReference type="NCBI Taxonomy" id="985895"/>
    <lineage>
        <taxon>Eukaryota</taxon>
        <taxon>Fungi</taxon>
        <taxon>Dikarya</taxon>
        <taxon>Ascomycota</taxon>
        <taxon>Pezizomycotina</taxon>
        <taxon>Dothideomycetes</taxon>
        <taxon>Pleosporomycetidae</taxon>
        <taxon>Pleosporales</taxon>
        <taxon>Pleosporineae</taxon>
        <taxon>Leptosphaeriaceae</taxon>
        <taxon>Plenodomus</taxon>
        <taxon>Plenodomus lingam/Leptosphaeria maculans species complex</taxon>
    </lineage>
</organism>
<reference evidence="2" key="1">
    <citation type="journal article" date="2011" name="Nat. Commun.">
        <title>Effector diversification within compartments of the Leptosphaeria maculans genome affected by Repeat-Induced Point mutations.</title>
        <authorList>
            <person name="Rouxel T."/>
            <person name="Grandaubert J."/>
            <person name="Hane J.K."/>
            <person name="Hoede C."/>
            <person name="van de Wouw A.P."/>
            <person name="Couloux A."/>
            <person name="Dominguez V."/>
            <person name="Anthouard V."/>
            <person name="Bally P."/>
            <person name="Bourras S."/>
            <person name="Cozijnsen A.J."/>
            <person name="Ciuffetti L.M."/>
            <person name="Degrave A."/>
            <person name="Dilmaghani A."/>
            <person name="Duret L."/>
            <person name="Fudal I."/>
            <person name="Goodwin S.B."/>
            <person name="Gout L."/>
            <person name="Glaser N."/>
            <person name="Linglin J."/>
            <person name="Kema G.H.J."/>
            <person name="Lapalu N."/>
            <person name="Lawrence C.B."/>
            <person name="May K."/>
            <person name="Meyer M."/>
            <person name="Ollivier B."/>
            <person name="Poulain J."/>
            <person name="Schoch C.L."/>
            <person name="Simon A."/>
            <person name="Spatafora J.W."/>
            <person name="Stachowiak A."/>
            <person name="Turgeon B.G."/>
            <person name="Tyler B.M."/>
            <person name="Vincent D."/>
            <person name="Weissenbach J."/>
            <person name="Amselem J."/>
            <person name="Quesneville H."/>
            <person name="Oliver R.P."/>
            <person name="Wincker P."/>
            <person name="Balesdent M.-H."/>
            <person name="Howlett B.J."/>
        </authorList>
    </citation>
    <scope>NUCLEOTIDE SEQUENCE [LARGE SCALE GENOMIC DNA]</scope>
    <source>
        <strain evidence="2">JN3 / isolate v23.1.3 / race Av1-4-5-6-7-8</strain>
    </source>
</reference>
<keyword evidence="2" id="KW-1185">Reference proteome</keyword>
<protein>
    <submittedName>
        <fullName evidence="1">Predicted protein</fullName>
    </submittedName>
</protein>
<sequence>MMHSRVISVFFNSVSSSCFFTSGQLFTHLYTLPHNLDIHCPDQRKTIILTTITREKSSVSATICPSVFTSSAHFPS</sequence>
<gene>
    <name evidence="1" type="ORF">LEMA_P033840.1</name>
</gene>
<dbReference type="VEuPathDB" id="FungiDB:LEMA_P033840.1"/>
<dbReference type="EMBL" id="FP929116">
    <property type="protein sequence ID" value="CBX93710.1"/>
    <property type="molecule type" value="Genomic_DNA"/>
</dbReference>
<dbReference type="Proteomes" id="UP000002668">
    <property type="component" value="Genome"/>
</dbReference>
<evidence type="ECO:0000313" key="1">
    <source>
        <dbReference type="EMBL" id="CBX93710.1"/>
    </source>
</evidence>
<proteinExistence type="predicted"/>
<dbReference type="AlphaFoldDB" id="E4ZR45"/>
<dbReference type="InParanoid" id="E4ZR45"/>
<name>E4ZR45_LEPMJ</name>